<dbReference type="EMBL" id="GGFM01010074">
    <property type="protein sequence ID" value="MBW30825.1"/>
    <property type="molecule type" value="Transcribed_RNA"/>
</dbReference>
<organism evidence="2">
    <name type="scientific">Anopheles braziliensis</name>
    <dbReference type="NCBI Taxonomy" id="58242"/>
    <lineage>
        <taxon>Eukaryota</taxon>
        <taxon>Metazoa</taxon>
        <taxon>Ecdysozoa</taxon>
        <taxon>Arthropoda</taxon>
        <taxon>Hexapoda</taxon>
        <taxon>Insecta</taxon>
        <taxon>Pterygota</taxon>
        <taxon>Neoptera</taxon>
        <taxon>Endopterygota</taxon>
        <taxon>Diptera</taxon>
        <taxon>Nematocera</taxon>
        <taxon>Culicoidea</taxon>
        <taxon>Culicidae</taxon>
        <taxon>Anophelinae</taxon>
        <taxon>Anopheles</taxon>
    </lineage>
</organism>
<protein>
    <submittedName>
        <fullName evidence="2">Putative secreted peptide</fullName>
    </submittedName>
</protein>
<accession>A0A2M3ZQP9</accession>
<keyword evidence="1" id="KW-1133">Transmembrane helix</keyword>
<evidence type="ECO:0000256" key="1">
    <source>
        <dbReference type="SAM" id="Phobius"/>
    </source>
</evidence>
<feature type="transmembrane region" description="Helical" evidence="1">
    <location>
        <begin position="51"/>
        <end position="71"/>
    </location>
</feature>
<keyword evidence="1" id="KW-0812">Transmembrane</keyword>
<name>A0A2M3ZQP9_9DIPT</name>
<reference evidence="2" key="1">
    <citation type="submission" date="2018-01" db="EMBL/GenBank/DDBJ databases">
        <title>An insight into the sialome of Amazonian anophelines.</title>
        <authorList>
            <person name="Ribeiro J.M."/>
            <person name="Scarpassa V."/>
            <person name="Calvo E."/>
        </authorList>
    </citation>
    <scope>NUCLEOTIDE SEQUENCE</scope>
    <source>
        <tissue evidence="2">Salivary glands</tissue>
    </source>
</reference>
<proteinExistence type="predicted"/>
<evidence type="ECO:0000313" key="2">
    <source>
        <dbReference type="EMBL" id="MBW30825.1"/>
    </source>
</evidence>
<keyword evidence="1" id="KW-0472">Membrane</keyword>
<sequence length="77" mass="8702">MVYTDLLFYCSLGLLCCGGWMPERVSAIPFSRVANSCYGWPICVRALSSGFSFWFGVRLFGFWFAFLFFAVSAMSLP</sequence>
<dbReference type="AlphaFoldDB" id="A0A2M3ZQP9"/>